<keyword evidence="5 9" id="KW-0418">Kinase</keyword>
<comment type="similarity">
    <text evidence="1 9">Belongs to the cytidylate kinase family. Type 1 subfamily.</text>
</comment>
<dbReference type="AlphaFoldDB" id="A0A072NS91"/>
<dbReference type="CDD" id="cd02020">
    <property type="entry name" value="CMPK"/>
    <property type="match status" value="1"/>
</dbReference>
<dbReference type="GO" id="GO:0006220">
    <property type="term" value="P:pyrimidine nucleotide metabolic process"/>
    <property type="evidence" value="ECO:0007669"/>
    <property type="project" value="UniProtKB-UniRule"/>
</dbReference>
<dbReference type="Proteomes" id="UP000027936">
    <property type="component" value="Unassembled WGS sequence"/>
</dbReference>
<evidence type="ECO:0000256" key="7">
    <source>
        <dbReference type="ARBA" id="ARBA00047615"/>
    </source>
</evidence>
<dbReference type="InterPro" id="IPR011994">
    <property type="entry name" value="Cytidylate_kinase_dom"/>
</dbReference>
<evidence type="ECO:0000313" key="11">
    <source>
        <dbReference type="EMBL" id="KEF40564.1"/>
    </source>
</evidence>
<dbReference type="Gene3D" id="3.40.50.300">
    <property type="entry name" value="P-loop containing nucleotide triphosphate hydrolases"/>
    <property type="match status" value="1"/>
</dbReference>
<dbReference type="EMBL" id="JJRY01000001">
    <property type="protein sequence ID" value="KEF40564.1"/>
    <property type="molecule type" value="Genomic_DNA"/>
</dbReference>
<dbReference type="HAMAP" id="MF_00238">
    <property type="entry name" value="Cytidyl_kinase_type1"/>
    <property type="match status" value="1"/>
</dbReference>
<organism evidence="11 12">
    <name type="scientific">Schinkia azotoformans MEV2011</name>
    <dbReference type="NCBI Taxonomy" id="1348973"/>
    <lineage>
        <taxon>Bacteria</taxon>
        <taxon>Bacillati</taxon>
        <taxon>Bacillota</taxon>
        <taxon>Bacilli</taxon>
        <taxon>Bacillales</taxon>
        <taxon>Bacillaceae</taxon>
        <taxon>Calidifontibacillus/Schinkia group</taxon>
        <taxon>Schinkia</taxon>
    </lineage>
</organism>
<dbReference type="GO" id="GO:0005524">
    <property type="term" value="F:ATP binding"/>
    <property type="evidence" value="ECO:0007669"/>
    <property type="project" value="UniProtKB-UniRule"/>
</dbReference>
<evidence type="ECO:0000256" key="3">
    <source>
        <dbReference type="ARBA" id="ARBA00022679"/>
    </source>
</evidence>
<dbReference type="GO" id="GO:0005829">
    <property type="term" value="C:cytosol"/>
    <property type="evidence" value="ECO:0007669"/>
    <property type="project" value="TreeGrafter"/>
</dbReference>
<proteinExistence type="inferred from homology"/>
<name>A0A072NS91_SCHAZ</name>
<evidence type="ECO:0000256" key="9">
    <source>
        <dbReference type="HAMAP-Rule" id="MF_00238"/>
    </source>
</evidence>
<accession>A0A072NS91</accession>
<evidence type="ECO:0000256" key="8">
    <source>
        <dbReference type="ARBA" id="ARBA00048478"/>
    </source>
</evidence>
<dbReference type="InterPro" id="IPR027417">
    <property type="entry name" value="P-loop_NTPase"/>
</dbReference>
<evidence type="ECO:0000259" key="10">
    <source>
        <dbReference type="Pfam" id="PF02224"/>
    </source>
</evidence>
<comment type="catalytic activity">
    <reaction evidence="8 9">
        <text>CMP + ATP = CDP + ADP</text>
        <dbReference type="Rhea" id="RHEA:11600"/>
        <dbReference type="ChEBI" id="CHEBI:30616"/>
        <dbReference type="ChEBI" id="CHEBI:58069"/>
        <dbReference type="ChEBI" id="CHEBI:60377"/>
        <dbReference type="ChEBI" id="CHEBI:456216"/>
        <dbReference type="EC" id="2.7.4.25"/>
    </reaction>
</comment>
<keyword evidence="4 9" id="KW-0547">Nucleotide-binding</keyword>
<dbReference type="PANTHER" id="PTHR21299:SF2">
    <property type="entry name" value="CYTIDYLATE KINASE"/>
    <property type="match status" value="1"/>
</dbReference>
<evidence type="ECO:0000256" key="5">
    <source>
        <dbReference type="ARBA" id="ARBA00022777"/>
    </source>
</evidence>
<dbReference type="GO" id="GO:0015949">
    <property type="term" value="P:nucleobase-containing small molecule interconversion"/>
    <property type="evidence" value="ECO:0007669"/>
    <property type="project" value="TreeGrafter"/>
</dbReference>
<feature type="domain" description="Cytidylate kinase" evidence="10">
    <location>
        <begin position="6"/>
        <end position="219"/>
    </location>
</feature>
<dbReference type="PATRIC" id="fig|1348973.3.peg.576"/>
<protein>
    <recommendedName>
        <fullName evidence="9">Cytidylate kinase</fullName>
        <shortName evidence="9">CK</shortName>
        <ecNumber evidence="9">2.7.4.25</ecNumber>
    </recommendedName>
    <alternativeName>
        <fullName evidence="9">Cytidine monophosphate kinase</fullName>
        <shortName evidence="9">CMP kinase</shortName>
    </alternativeName>
</protein>
<dbReference type="Pfam" id="PF02224">
    <property type="entry name" value="Cytidylate_kin"/>
    <property type="match status" value="1"/>
</dbReference>
<evidence type="ECO:0000256" key="4">
    <source>
        <dbReference type="ARBA" id="ARBA00022741"/>
    </source>
</evidence>
<dbReference type="GO" id="GO:0036430">
    <property type="term" value="F:CMP kinase activity"/>
    <property type="evidence" value="ECO:0007669"/>
    <property type="project" value="RHEA"/>
</dbReference>
<keyword evidence="2 9" id="KW-0963">Cytoplasm</keyword>
<evidence type="ECO:0000313" key="12">
    <source>
        <dbReference type="Proteomes" id="UP000027936"/>
    </source>
</evidence>
<dbReference type="FunFam" id="3.40.50.300:FF:000484">
    <property type="entry name" value="Cytidylate kinase"/>
    <property type="match status" value="1"/>
</dbReference>
<comment type="subcellular location">
    <subcellularLocation>
        <location evidence="9">Cytoplasm</location>
    </subcellularLocation>
</comment>
<keyword evidence="3 9" id="KW-0808">Transferase</keyword>
<dbReference type="InterPro" id="IPR003136">
    <property type="entry name" value="Cytidylate_kin"/>
</dbReference>
<feature type="binding site" evidence="9">
    <location>
        <begin position="10"/>
        <end position="18"/>
    </location>
    <ligand>
        <name>ATP</name>
        <dbReference type="ChEBI" id="CHEBI:30616"/>
    </ligand>
</feature>
<gene>
    <name evidence="9" type="primary">cmk</name>
    <name evidence="11" type="ORF">M670_00591</name>
</gene>
<evidence type="ECO:0000256" key="2">
    <source>
        <dbReference type="ARBA" id="ARBA00022490"/>
    </source>
</evidence>
<dbReference type="NCBIfam" id="TIGR00017">
    <property type="entry name" value="cmk"/>
    <property type="match status" value="1"/>
</dbReference>
<dbReference type="SUPFAM" id="SSF52540">
    <property type="entry name" value="P-loop containing nucleoside triphosphate hydrolases"/>
    <property type="match status" value="1"/>
</dbReference>
<reference evidence="11 12" key="1">
    <citation type="submission" date="2014-04" db="EMBL/GenBank/DDBJ databases">
        <title>Draft genome sequence of Bacillus azotoformans MEV2011, a (co-) denitrifying strain unable to grow in the presence of oxygen.</title>
        <authorList>
            <person name="Nielsen M."/>
            <person name="Schreiber L."/>
            <person name="Finster K."/>
            <person name="Schramm A."/>
        </authorList>
    </citation>
    <scope>NUCLEOTIDE SEQUENCE [LARGE SCALE GENOMIC DNA]</scope>
    <source>
        <strain evidence="11 12">MEV2011</strain>
    </source>
</reference>
<sequence>MKKINVAIDGPAAAGKSTVAKRVAEKCSFIYIDTGAMYRALTYKALEQKIDLEDGPKLVDLLLQTKIELEPADKGGKVLVNGEDVTKEIRENDVTNHVSIVSKHSGVRKLMVERQQQLCRQGGVVMDGRDIGTHVLPNAEVKIFMVASVEERAKRRFEENLQKGIQTDLEKLKEEISLRDKLDSEREVAPLQKAIDAVEIDTTSLSIDEVIAKIIELIEERS</sequence>
<dbReference type="EC" id="2.7.4.25" evidence="9"/>
<dbReference type="PANTHER" id="PTHR21299">
    <property type="entry name" value="CYTIDYLATE KINASE/PANTOATE-BETA-ALANINE LIGASE"/>
    <property type="match status" value="1"/>
</dbReference>
<comment type="catalytic activity">
    <reaction evidence="7 9">
        <text>dCMP + ATP = dCDP + ADP</text>
        <dbReference type="Rhea" id="RHEA:25094"/>
        <dbReference type="ChEBI" id="CHEBI:30616"/>
        <dbReference type="ChEBI" id="CHEBI:57566"/>
        <dbReference type="ChEBI" id="CHEBI:58593"/>
        <dbReference type="ChEBI" id="CHEBI:456216"/>
        <dbReference type="EC" id="2.7.4.25"/>
    </reaction>
</comment>
<dbReference type="RefSeq" id="WP_035193025.1">
    <property type="nucleotide sequence ID" value="NZ_JJRY01000001.1"/>
</dbReference>
<evidence type="ECO:0000256" key="6">
    <source>
        <dbReference type="ARBA" id="ARBA00022840"/>
    </source>
</evidence>
<comment type="caution">
    <text evidence="11">The sequence shown here is derived from an EMBL/GenBank/DDBJ whole genome shotgun (WGS) entry which is preliminary data.</text>
</comment>
<evidence type="ECO:0000256" key="1">
    <source>
        <dbReference type="ARBA" id="ARBA00009427"/>
    </source>
</evidence>
<dbReference type="OrthoDB" id="9807434at2"/>
<dbReference type="GO" id="GO:0036431">
    <property type="term" value="F:dCMP kinase activity"/>
    <property type="evidence" value="ECO:0007669"/>
    <property type="project" value="InterPro"/>
</dbReference>
<keyword evidence="6 9" id="KW-0067">ATP-binding</keyword>